<dbReference type="GO" id="GO:0000184">
    <property type="term" value="P:nuclear-transcribed mRNA catabolic process, nonsense-mediated decay"/>
    <property type="evidence" value="ECO:0007669"/>
    <property type="project" value="UniProtKB-KW"/>
</dbReference>
<dbReference type="AlphaFoldDB" id="A0A2K3PQR5"/>
<keyword evidence="2" id="KW-0866">Nonsense-mediated mRNA decay</keyword>
<evidence type="ECO:0000313" key="4">
    <source>
        <dbReference type="EMBL" id="PNY17626.1"/>
    </source>
</evidence>
<dbReference type="PANTHER" id="PTHR13091:SF0">
    <property type="entry name" value="NONSENSE-MEDIATED MRNA DECAY FACTOR SMG8"/>
    <property type="match status" value="1"/>
</dbReference>
<dbReference type="Proteomes" id="UP000236291">
    <property type="component" value="Unassembled WGS sequence"/>
</dbReference>
<reference evidence="4 5" key="2">
    <citation type="journal article" date="2017" name="Front. Plant Sci.">
        <title>Gene Classification and Mining of Molecular Markers Useful in Red Clover (Trifolium pratense) Breeding.</title>
        <authorList>
            <person name="Istvanek J."/>
            <person name="Dluhosova J."/>
            <person name="Dluhos P."/>
            <person name="Patkova L."/>
            <person name="Nedelnik J."/>
            <person name="Repkova J."/>
        </authorList>
    </citation>
    <scope>NUCLEOTIDE SEQUENCE [LARGE SCALE GENOMIC DNA]</scope>
    <source>
        <strain evidence="5">cv. Tatra</strain>
        <tissue evidence="4">Young leaves</tissue>
    </source>
</reference>
<dbReference type="EMBL" id="ASHM01009528">
    <property type="protein sequence ID" value="PNY17626.1"/>
    <property type="molecule type" value="Genomic_DNA"/>
</dbReference>
<dbReference type="STRING" id="57577.A0A2K3PQR5"/>
<dbReference type="PANTHER" id="PTHR13091">
    <property type="entry name" value="AMPLIFIED IN BREAST CANCER 2-RELATED"/>
    <property type="match status" value="1"/>
</dbReference>
<dbReference type="InterPro" id="IPR019354">
    <property type="entry name" value="SMG8-like"/>
</dbReference>
<evidence type="ECO:0000256" key="1">
    <source>
        <dbReference type="ARBA" id="ARBA00006443"/>
    </source>
</evidence>
<evidence type="ECO:0000256" key="3">
    <source>
        <dbReference type="ARBA" id="ARBA00029509"/>
    </source>
</evidence>
<reference evidence="4 5" key="1">
    <citation type="journal article" date="2014" name="Am. J. Bot.">
        <title>Genome assembly and annotation for red clover (Trifolium pratense; Fabaceae).</title>
        <authorList>
            <person name="Istvanek J."/>
            <person name="Jaros M."/>
            <person name="Krenek A."/>
            <person name="Repkova J."/>
        </authorList>
    </citation>
    <scope>NUCLEOTIDE SEQUENCE [LARGE SCALE GENOMIC DNA]</scope>
    <source>
        <strain evidence="5">cv. Tatra</strain>
        <tissue evidence="4">Young leaves</tissue>
    </source>
</reference>
<comment type="similarity">
    <text evidence="1">Belongs to the SMG8 family.</text>
</comment>
<accession>A0A2K3PQR5</accession>
<organism evidence="4 5">
    <name type="scientific">Trifolium pratense</name>
    <name type="common">Red clover</name>
    <dbReference type="NCBI Taxonomy" id="57577"/>
    <lineage>
        <taxon>Eukaryota</taxon>
        <taxon>Viridiplantae</taxon>
        <taxon>Streptophyta</taxon>
        <taxon>Embryophyta</taxon>
        <taxon>Tracheophyta</taxon>
        <taxon>Spermatophyta</taxon>
        <taxon>Magnoliopsida</taxon>
        <taxon>eudicotyledons</taxon>
        <taxon>Gunneridae</taxon>
        <taxon>Pentapetalae</taxon>
        <taxon>rosids</taxon>
        <taxon>fabids</taxon>
        <taxon>Fabales</taxon>
        <taxon>Fabaceae</taxon>
        <taxon>Papilionoideae</taxon>
        <taxon>50 kb inversion clade</taxon>
        <taxon>NPAAA clade</taxon>
        <taxon>Hologalegina</taxon>
        <taxon>IRL clade</taxon>
        <taxon>Trifolieae</taxon>
        <taxon>Trifolium</taxon>
    </lineage>
</organism>
<evidence type="ECO:0000256" key="2">
    <source>
        <dbReference type="ARBA" id="ARBA00023161"/>
    </source>
</evidence>
<protein>
    <recommendedName>
        <fullName evidence="3">Nonsense-mediated mRNA decay factor SMG8</fullName>
    </recommendedName>
</protein>
<proteinExistence type="inferred from homology"/>
<gene>
    <name evidence="4" type="ORF">L195_g014374</name>
</gene>
<evidence type="ECO:0000313" key="5">
    <source>
        <dbReference type="Proteomes" id="UP000236291"/>
    </source>
</evidence>
<name>A0A2K3PQR5_TRIPR</name>
<comment type="caution">
    <text evidence="4">The sequence shown here is derived from an EMBL/GenBank/DDBJ whole genome shotgun (WGS) entry which is preliminary data.</text>
</comment>
<sequence>ASCLPPSVPDREQKLQFSLGCPVILPPDSFLTLRLPFVYGVHLEDGNKHPLNPFEQQPEMTAWITKGTILQMLSKGSSGEGYQTQ</sequence>
<feature type="non-terminal residue" evidence="4">
    <location>
        <position position="1"/>
    </location>
</feature>